<feature type="region of interest" description="Disordered" evidence="4">
    <location>
        <begin position="355"/>
        <end position="463"/>
    </location>
</feature>
<feature type="compositionally biased region" description="Low complexity" evidence="4">
    <location>
        <begin position="356"/>
        <end position="387"/>
    </location>
</feature>
<accession>A0A7X2P6M8</accession>
<sequence length="463" mass="49585">MTGKGFRKTICALGIAAVLSGSLTGCGTEKQPTTYELGMEALEKGSYTEAVSYFQDMLDNETGMEAEAYRGLGIAAVRQKDYATAISWFQKCLDAIPENRNYMDFTEDVLFYQANAYTKNGDTDKAMNIYNQLLTGKHAGRAYLLRGILYADDGKFGQAGQDFRKAVDRDDSYEVYLQIYTCYARNNREADGAAYLKEAQEKIPQTPEEYYEMGRINFELKDYDAAISDLKTAVEGNVDGAIMLLGRIYLLNGDTDSARELFQSGLSTEGQASVCYNGLALCDIADGDYDSALNNISSGLSSGDGKVQEELLFNEIIVYEKKLDFTTALEKAQAFAESYPQNTDAARELKFLQNRTEATPPASSSESSGDTGSAGGTDSTGTDTEAGSGIGTSDGTTESGYGDGSTDTLGTYAGTDGTYSDGTYAGTDGTYSDGTYAGTDGTYSDGTYAGTDGAYGDGTYSGN</sequence>
<proteinExistence type="predicted"/>
<feature type="compositionally biased region" description="Gly residues" evidence="4">
    <location>
        <begin position="453"/>
        <end position="463"/>
    </location>
</feature>
<dbReference type="PANTHER" id="PTHR44858:SF1">
    <property type="entry name" value="UDP-N-ACETYLGLUCOSAMINE--PEPTIDE N-ACETYLGLUCOSAMINYLTRANSFERASE SPINDLY-RELATED"/>
    <property type="match status" value="1"/>
</dbReference>
<dbReference type="Pfam" id="PF13432">
    <property type="entry name" value="TPR_16"/>
    <property type="match status" value="2"/>
</dbReference>
<dbReference type="InterPro" id="IPR019734">
    <property type="entry name" value="TPR_rpt"/>
</dbReference>
<feature type="repeat" description="TPR" evidence="3">
    <location>
        <begin position="207"/>
        <end position="240"/>
    </location>
</feature>
<dbReference type="PANTHER" id="PTHR44858">
    <property type="entry name" value="TETRATRICOPEPTIDE REPEAT PROTEIN 6"/>
    <property type="match status" value="1"/>
</dbReference>
<dbReference type="PROSITE" id="PS50005">
    <property type="entry name" value="TPR"/>
    <property type="match status" value="3"/>
</dbReference>
<evidence type="ECO:0000256" key="4">
    <source>
        <dbReference type="SAM" id="MobiDB-lite"/>
    </source>
</evidence>
<dbReference type="RefSeq" id="WP_154456986.1">
    <property type="nucleotide sequence ID" value="NZ_VUMV01000001.1"/>
</dbReference>
<feature type="repeat" description="TPR" evidence="3">
    <location>
        <begin position="140"/>
        <end position="173"/>
    </location>
</feature>
<evidence type="ECO:0000256" key="2">
    <source>
        <dbReference type="ARBA" id="ARBA00022803"/>
    </source>
</evidence>
<reference evidence="5 6" key="1">
    <citation type="submission" date="2019-08" db="EMBL/GenBank/DDBJ databases">
        <title>In-depth cultivation of the pig gut microbiome towards novel bacterial diversity and tailored functional studies.</title>
        <authorList>
            <person name="Wylensek D."/>
            <person name="Hitch T.C.A."/>
            <person name="Clavel T."/>
        </authorList>
    </citation>
    <scope>NUCLEOTIDE SEQUENCE [LARGE SCALE GENOMIC DNA]</scope>
    <source>
        <strain evidence="5 6">Oil+RF-744-WCA-WT-13</strain>
    </source>
</reference>
<name>A0A7X2P6M8_9FIRM</name>
<evidence type="ECO:0000256" key="1">
    <source>
        <dbReference type="ARBA" id="ARBA00022737"/>
    </source>
</evidence>
<dbReference type="SUPFAM" id="SSF48452">
    <property type="entry name" value="TPR-like"/>
    <property type="match status" value="1"/>
</dbReference>
<protein>
    <submittedName>
        <fullName evidence="5">Tetratricopeptide repeat protein</fullName>
    </submittedName>
</protein>
<gene>
    <name evidence="5" type="ORF">FYJ60_02445</name>
</gene>
<dbReference type="AlphaFoldDB" id="A0A7X2P6M8"/>
<evidence type="ECO:0000256" key="3">
    <source>
        <dbReference type="PROSITE-ProRule" id="PRU00339"/>
    </source>
</evidence>
<evidence type="ECO:0000313" key="6">
    <source>
        <dbReference type="Proteomes" id="UP000466864"/>
    </source>
</evidence>
<organism evidence="5 6">
    <name type="scientific">Bilifractor porci</name>
    <dbReference type="NCBI Taxonomy" id="2606636"/>
    <lineage>
        <taxon>Bacteria</taxon>
        <taxon>Bacillati</taxon>
        <taxon>Bacillota</taxon>
        <taxon>Clostridia</taxon>
        <taxon>Lachnospirales</taxon>
        <taxon>Lachnospiraceae</taxon>
        <taxon>Bilifractor</taxon>
    </lineage>
</organism>
<feature type="compositionally biased region" description="Polar residues" evidence="4">
    <location>
        <begin position="391"/>
        <end position="409"/>
    </location>
</feature>
<dbReference type="InterPro" id="IPR050498">
    <property type="entry name" value="Ycf3"/>
</dbReference>
<dbReference type="SMART" id="SM00028">
    <property type="entry name" value="TPR"/>
    <property type="match status" value="5"/>
</dbReference>
<dbReference type="SUPFAM" id="SSF81901">
    <property type="entry name" value="HCP-like"/>
    <property type="match status" value="1"/>
</dbReference>
<keyword evidence="2 3" id="KW-0802">TPR repeat</keyword>
<keyword evidence="6" id="KW-1185">Reference proteome</keyword>
<dbReference type="Pfam" id="PF13181">
    <property type="entry name" value="TPR_8"/>
    <property type="match status" value="1"/>
</dbReference>
<dbReference type="Gene3D" id="1.25.40.10">
    <property type="entry name" value="Tetratricopeptide repeat domain"/>
    <property type="match status" value="3"/>
</dbReference>
<dbReference type="Proteomes" id="UP000466864">
    <property type="component" value="Unassembled WGS sequence"/>
</dbReference>
<feature type="repeat" description="TPR" evidence="3">
    <location>
        <begin position="66"/>
        <end position="99"/>
    </location>
</feature>
<dbReference type="InterPro" id="IPR011990">
    <property type="entry name" value="TPR-like_helical_dom_sf"/>
</dbReference>
<dbReference type="EMBL" id="VUMV01000001">
    <property type="protein sequence ID" value="MST81192.1"/>
    <property type="molecule type" value="Genomic_DNA"/>
</dbReference>
<dbReference type="Pfam" id="PF13174">
    <property type="entry name" value="TPR_6"/>
    <property type="match status" value="1"/>
</dbReference>
<comment type="caution">
    <text evidence="5">The sequence shown here is derived from an EMBL/GenBank/DDBJ whole genome shotgun (WGS) entry which is preliminary data.</text>
</comment>
<keyword evidence="1" id="KW-0677">Repeat</keyword>
<evidence type="ECO:0000313" key="5">
    <source>
        <dbReference type="EMBL" id="MST81192.1"/>
    </source>
</evidence>
<dbReference type="PROSITE" id="PS51257">
    <property type="entry name" value="PROKAR_LIPOPROTEIN"/>
    <property type="match status" value="1"/>
</dbReference>